<evidence type="ECO:0000313" key="1">
    <source>
        <dbReference type="EMBL" id="KAF5196675.1"/>
    </source>
</evidence>
<organism evidence="1 2">
    <name type="scientific">Thalictrum thalictroides</name>
    <name type="common">Rue-anemone</name>
    <name type="synonym">Anemone thalictroides</name>
    <dbReference type="NCBI Taxonomy" id="46969"/>
    <lineage>
        <taxon>Eukaryota</taxon>
        <taxon>Viridiplantae</taxon>
        <taxon>Streptophyta</taxon>
        <taxon>Embryophyta</taxon>
        <taxon>Tracheophyta</taxon>
        <taxon>Spermatophyta</taxon>
        <taxon>Magnoliopsida</taxon>
        <taxon>Ranunculales</taxon>
        <taxon>Ranunculaceae</taxon>
        <taxon>Thalictroideae</taxon>
        <taxon>Thalictrum</taxon>
    </lineage>
</organism>
<dbReference type="EMBL" id="JABWDY010015662">
    <property type="protein sequence ID" value="KAF5196675.1"/>
    <property type="molecule type" value="Genomic_DNA"/>
</dbReference>
<feature type="non-terminal residue" evidence="1">
    <location>
        <position position="80"/>
    </location>
</feature>
<gene>
    <name evidence="1" type="ORF">FRX31_013738</name>
</gene>
<dbReference type="AlphaFoldDB" id="A0A7J6WJM6"/>
<sequence>MAKILSWNARGLCNLDAQGSVKLLLTKSKANVCMIQETKIKELAYVGNANLFPMGWLWKFVPSFGLSGGMLLAWNPSEIG</sequence>
<evidence type="ECO:0000313" key="2">
    <source>
        <dbReference type="Proteomes" id="UP000554482"/>
    </source>
</evidence>
<dbReference type="SUPFAM" id="SSF56219">
    <property type="entry name" value="DNase I-like"/>
    <property type="match status" value="1"/>
</dbReference>
<dbReference type="OrthoDB" id="498125at2759"/>
<protein>
    <submittedName>
        <fullName evidence="1">Uncharacterized protein</fullName>
    </submittedName>
</protein>
<name>A0A7J6WJM6_THATH</name>
<reference evidence="1 2" key="1">
    <citation type="submission" date="2020-06" db="EMBL/GenBank/DDBJ databases">
        <title>Transcriptomic and genomic resources for Thalictrum thalictroides and T. hernandezii: Facilitating candidate gene discovery in an emerging model plant lineage.</title>
        <authorList>
            <person name="Arias T."/>
            <person name="Riano-Pachon D.M."/>
            <person name="Di Stilio V.S."/>
        </authorList>
    </citation>
    <scope>NUCLEOTIDE SEQUENCE [LARGE SCALE GENOMIC DNA]</scope>
    <source>
        <strain evidence="2">cv. WT478/WT964</strain>
        <tissue evidence="1">Leaves</tissue>
    </source>
</reference>
<dbReference type="Gene3D" id="3.60.10.10">
    <property type="entry name" value="Endonuclease/exonuclease/phosphatase"/>
    <property type="match status" value="1"/>
</dbReference>
<dbReference type="InterPro" id="IPR036691">
    <property type="entry name" value="Endo/exonu/phosph_ase_sf"/>
</dbReference>
<comment type="caution">
    <text evidence="1">The sequence shown here is derived from an EMBL/GenBank/DDBJ whole genome shotgun (WGS) entry which is preliminary data.</text>
</comment>
<dbReference type="Proteomes" id="UP000554482">
    <property type="component" value="Unassembled WGS sequence"/>
</dbReference>
<accession>A0A7J6WJM6</accession>
<proteinExistence type="predicted"/>
<keyword evidence="2" id="KW-1185">Reference proteome</keyword>